<organism evidence="2 3">
    <name type="scientific">Cuscuta epithymum</name>
    <dbReference type="NCBI Taxonomy" id="186058"/>
    <lineage>
        <taxon>Eukaryota</taxon>
        <taxon>Viridiplantae</taxon>
        <taxon>Streptophyta</taxon>
        <taxon>Embryophyta</taxon>
        <taxon>Tracheophyta</taxon>
        <taxon>Spermatophyta</taxon>
        <taxon>Magnoliopsida</taxon>
        <taxon>eudicotyledons</taxon>
        <taxon>Gunneridae</taxon>
        <taxon>Pentapetalae</taxon>
        <taxon>asterids</taxon>
        <taxon>lamiids</taxon>
        <taxon>Solanales</taxon>
        <taxon>Convolvulaceae</taxon>
        <taxon>Cuscuteae</taxon>
        <taxon>Cuscuta</taxon>
        <taxon>Cuscuta subgen. Cuscuta</taxon>
    </lineage>
</organism>
<dbReference type="EMBL" id="CAMAPF010000008">
    <property type="protein sequence ID" value="CAH9060674.1"/>
    <property type="molecule type" value="Genomic_DNA"/>
</dbReference>
<dbReference type="Proteomes" id="UP001152523">
    <property type="component" value="Unassembled WGS sequence"/>
</dbReference>
<proteinExistence type="predicted"/>
<evidence type="ECO:0000313" key="3">
    <source>
        <dbReference type="Proteomes" id="UP001152523"/>
    </source>
</evidence>
<dbReference type="AlphaFoldDB" id="A0AAV0C2E2"/>
<feature type="compositionally biased region" description="Basic residues" evidence="1">
    <location>
        <begin position="86"/>
        <end position="96"/>
    </location>
</feature>
<comment type="caution">
    <text evidence="2">The sequence shown here is derived from an EMBL/GenBank/DDBJ whole genome shotgun (WGS) entry which is preliminary data.</text>
</comment>
<keyword evidence="3" id="KW-1185">Reference proteome</keyword>
<sequence length="102" mass="11286">MSAAASGELNNALEASTVVSDAEKVGCADIGSSKRRTQRHAESKHRVQRRKGGDLRHISRAHLQRIGDYRKCGGSRPRGGGDHNKVHGNRKKKKKEKLYLKT</sequence>
<feature type="compositionally biased region" description="Basic and acidic residues" evidence="1">
    <location>
        <begin position="39"/>
        <end position="57"/>
    </location>
</feature>
<feature type="region of interest" description="Disordered" evidence="1">
    <location>
        <begin position="69"/>
        <end position="102"/>
    </location>
</feature>
<evidence type="ECO:0000313" key="2">
    <source>
        <dbReference type="EMBL" id="CAH9060674.1"/>
    </source>
</evidence>
<protein>
    <submittedName>
        <fullName evidence="2">Uncharacterized protein</fullName>
    </submittedName>
</protein>
<evidence type="ECO:0000256" key="1">
    <source>
        <dbReference type="SAM" id="MobiDB-lite"/>
    </source>
</evidence>
<accession>A0AAV0C2E2</accession>
<gene>
    <name evidence="2" type="ORF">CEPIT_LOCUS1591</name>
</gene>
<feature type="region of interest" description="Disordered" evidence="1">
    <location>
        <begin position="29"/>
        <end position="57"/>
    </location>
</feature>
<reference evidence="2" key="1">
    <citation type="submission" date="2022-07" db="EMBL/GenBank/DDBJ databases">
        <authorList>
            <person name="Macas J."/>
            <person name="Novak P."/>
            <person name="Neumann P."/>
        </authorList>
    </citation>
    <scope>NUCLEOTIDE SEQUENCE</scope>
</reference>
<name>A0AAV0C2E2_9ASTE</name>